<dbReference type="EMBL" id="NHSD01000255">
    <property type="protein sequence ID" value="MBK5927511.1"/>
    <property type="molecule type" value="Genomic_DNA"/>
</dbReference>
<evidence type="ECO:0000313" key="3">
    <source>
        <dbReference type="EMBL" id="MBK5927511.1"/>
    </source>
</evidence>
<reference evidence="3" key="1">
    <citation type="submission" date="2017-05" db="EMBL/GenBank/DDBJ databases">
        <authorList>
            <person name="Imhoff J.F."/>
            <person name="Rahn T."/>
            <person name="Kuenzel S."/>
            <person name="Neulinger S.C."/>
        </authorList>
    </citation>
    <scope>NUCLEOTIDE SEQUENCE</scope>
    <source>
        <strain evidence="3">LMG 28126</strain>
    </source>
</reference>
<evidence type="ECO:0008006" key="5">
    <source>
        <dbReference type="Google" id="ProtNLM"/>
    </source>
</evidence>
<gene>
    <name evidence="3" type="ORF">CCR87_09255</name>
</gene>
<feature type="chain" id="PRO_5038118244" description="AAA+ family ATPase" evidence="2">
    <location>
        <begin position="22"/>
        <end position="109"/>
    </location>
</feature>
<keyword evidence="2" id="KW-0732">Signal</keyword>
<protein>
    <recommendedName>
        <fullName evidence="5">AAA+ family ATPase</fullName>
    </recommendedName>
</protein>
<reference evidence="3" key="2">
    <citation type="journal article" date="2020" name="Microorganisms">
        <title>Osmotic Adaptation and Compatible Solute Biosynthesis of Phototrophic Bacteria as Revealed from Genome Analyses.</title>
        <authorList>
            <person name="Imhoff J.F."/>
            <person name="Rahn T."/>
            <person name="Kunzel S."/>
            <person name="Keller A."/>
            <person name="Neulinger S.C."/>
        </authorList>
    </citation>
    <scope>NUCLEOTIDE SEQUENCE</scope>
    <source>
        <strain evidence="3">LMG 28126</strain>
    </source>
</reference>
<dbReference type="RefSeq" id="WP_201157272.1">
    <property type="nucleotide sequence ID" value="NZ_NHSD01000255.1"/>
</dbReference>
<dbReference type="Proteomes" id="UP000706333">
    <property type="component" value="Unassembled WGS sequence"/>
</dbReference>
<accession>A0A934WJ01</accession>
<feature type="region of interest" description="Disordered" evidence="1">
    <location>
        <begin position="76"/>
        <end position="109"/>
    </location>
</feature>
<feature type="signal peptide" evidence="2">
    <location>
        <begin position="1"/>
        <end position="21"/>
    </location>
</feature>
<feature type="compositionally biased region" description="Acidic residues" evidence="1">
    <location>
        <begin position="100"/>
        <end position="109"/>
    </location>
</feature>
<evidence type="ECO:0000256" key="1">
    <source>
        <dbReference type="SAM" id="MobiDB-lite"/>
    </source>
</evidence>
<dbReference type="AlphaFoldDB" id="A0A934WJ01"/>
<comment type="caution">
    <text evidence="3">The sequence shown here is derived from an EMBL/GenBank/DDBJ whole genome shotgun (WGS) entry which is preliminary data.</text>
</comment>
<sequence>MYHLRPICLVVLLTATPGALAQDAAPSEGAGPLQEGTRQLLRDLMEELEPGLRALQRRLGDLSAYYPPEVLPNGDILIRRRTEPSDVRPDAPEPAPDAAPDSDGDSIEL</sequence>
<proteinExistence type="predicted"/>
<evidence type="ECO:0000313" key="4">
    <source>
        <dbReference type="Proteomes" id="UP000706333"/>
    </source>
</evidence>
<evidence type="ECO:0000256" key="2">
    <source>
        <dbReference type="SAM" id="SignalP"/>
    </source>
</evidence>
<name>A0A934WJ01_9RHOB</name>
<feature type="compositionally biased region" description="Basic and acidic residues" evidence="1">
    <location>
        <begin position="77"/>
        <end position="91"/>
    </location>
</feature>
<keyword evidence="4" id="KW-1185">Reference proteome</keyword>
<organism evidence="3 4">
    <name type="scientific">Rhodobaculum claviforme</name>
    <dbReference type="NCBI Taxonomy" id="1549854"/>
    <lineage>
        <taxon>Bacteria</taxon>
        <taxon>Pseudomonadati</taxon>
        <taxon>Pseudomonadota</taxon>
        <taxon>Alphaproteobacteria</taxon>
        <taxon>Rhodobacterales</taxon>
        <taxon>Paracoccaceae</taxon>
        <taxon>Rhodobaculum</taxon>
    </lineage>
</organism>